<evidence type="ECO:0000256" key="3">
    <source>
        <dbReference type="ARBA" id="ARBA00022448"/>
    </source>
</evidence>
<dbReference type="EMBL" id="DVLP01000268">
    <property type="protein sequence ID" value="HIT75696.1"/>
    <property type="molecule type" value="Genomic_DNA"/>
</dbReference>
<reference evidence="10" key="1">
    <citation type="submission" date="2020-10" db="EMBL/GenBank/DDBJ databases">
        <authorList>
            <person name="Gilroy R."/>
        </authorList>
    </citation>
    <scope>NUCLEOTIDE SEQUENCE</scope>
    <source>
        <strain evidence="10">ChiGjej1B1-24693</strain>
    </source>
</reference>
<dbReference type="PROSITE" id="PS50850">
    <property type="entry name" value="MFS"/>
    <property type="match status" value="1"/>
</dbReference>
<evidence type="ECO:0000313" key="11">
    <source>
        <dbReference type="Proteomes" id="UP000886842"/>
    </source>
</evidence>
<feature type="domain" description="Major facilitator superfamily (MFS) profile" evidence="9">
    <location>
        <begin position="1"/>
        <end position="334"/>
    </location>
</feature>
<evidence type="ECO:0000256" key="6">
    <source>
        <dbReference type="ARBA" id="ARBA00023136"/>
    </source>
</evidence>
<feature type="transmembrane region" description="Helical" evidence="8">
    <location>
        <begin position="238"/>
        <end position="257"/>
    </location>
</feature>
<evidence type="ECO:0000256" key="8">
    <source>
        <dbReference type="SAM" id="Phobius"/>
    </source>
</evidence>
<feature type="transmembrane region" description="Helical" evidence="8">
    <location>
        <begin position="76"/>
        <end position="97"/>
    </location>
</feature>
<dbReference type="InterPro" id="IPR050930">
    <property type="entry name" value="MFS_Vesicular_Transporter"/>
</dbReference>
<feature type="non-terminal residue" evidence="10">
    <location>
        <position position="334"/>
    </location>
</feature>
<feature type="transmembrane region" description="Helical" evidence="8">
    <location>
        <begin position="109"/>
        <end position="132"/>
    </location>
</feature>
<evidence type="ECO:0000313" key="10">
    <source>
        <dbReference type="EMBL" id="HIT75696.1"/>
    </source>
</evidence>
<feature type="transmembrane region" description="Helical" evidence="8">
    <location>
        <begin position="138"/>
        <end position="156"/>
    </location>
</feature>
<keyword evidence="5 8" id="KW-1133">Transmembrane helix</keyword>
<evidence type="ECO:0000256" key="5">
    <source>
        <dbReference type="ARBA" id="ARBA00022989"/>
    </source>
</evidence>
<evidence type="ECO:0000256" key="7">
    <source>
        <dbReference type="SAM" id="MobiDB-lite"/>
    </source>
</evidence>
<dbReference type="InterPro" id="IPR020846">
    <property type="entry name" value="MFS_dom"/>
</dbReference>
<feature type="region of interest" description="Disordered" evidence="7">
    <location>
        <begin position="164"/>
        <end position="191"/>
    </location>
</feature>
<dbReference type="InterPro" id="IPR001958">
    <property type="entry name" value="Tet-R_TetA/multi-R_MdtG-like"/>
</dbReference>
<feature type="transmembrane region" description="Helical" evidence="8">
    <location>
        <begin position="269"/>
        <end position="292"/>
    </location>
</feature>
<dbReference type="InterPro" id="IPR005829">
    <property type="entry name" value="Sugar_transporter_CS"/>
</dbReference>
<protein>
    <submittedName>
        <fullName evidence="10">MFS transporter</fullName>
    </submittedName>
</protein>
<dbReference type="Proteomes" id="UP000886842">
    <property type="component" value="Unassembled WGS sequence"/>
</dbReference>
<dbReference type="AlphaFoldDB" id="A0A9D1GY60"/>
<dbReference type="PROSITE" id="PS00216">
    <property type="entry name" value="SUGAR_TRANSPORT_1"/>
    <property type="match status" value="1"/>
</dbReference>
<dbReference type="SUPFAM" id="SSF103473">
    <property type="entry name" value="MFS general substrate transporter"/>
    <property type="match status" value="1"/>
</dbReference>
<keyword evidence="4 8" id="KW-0812">Transmembrane</keyword>
<dbReference type="GO" id="GO:0022857">
    <property type="term" value="F:transmembrane transporter activity"/>
    <property type="evidence" value="ECO:0007669"/>
    <property type="project" value="InterPro"/>
</dbReference>
<dbReference type="InterPro" id="IPR011701">
    <property type="entry name" value="MFS"/>
</dbReference>
<dbReference type="Gene3D" id="1.20.1250.20">
    <property type="entry name" value="MFS general substrate transporter like domains"/>
    <property type="match status" value="2"/>
</dbReference>
<dbReference type="PANTHER" id="PTHR23506">
    <property type="entry name" value="GH10249P"/>
    <property type="match status" value="1"/>
</dbReference>
<dbReference type="Pfam" id="PF07690">
    <property type="entry name" value="MFS_1"/>
    <property type="match status" value="1"/>
</dbReference>
<feature type="transmembrane region" description="Helical" evidence="8">
    <location>
        <begin position="49"/>
        <end position="70"/>
    </location>
</feature>
<dbReference type="GO" id="GO:0005886">
    <property type="term" value="C:plasma membrane"/>
    <property type="evidence" value="ECO:0007669"/>
    <property type="project" value="UniProtKB-SubCell"/>
</dbReference>
<dbReference type="PANTHER" id="PTHR23506:SF23">
    <property type="entry name" value="GH10249P"/>
    <property type="match status" value="1"/>
</dbReference>
<sequence>MLPVLPVFAQSFDVGAFGASAVVSAFAFARLVGAPLVGPMINRFGERAVLSVGMFLVAGSTAISALSSSYLEFISWRAAGGIGSAMFTVSAMTLVLNSVEPHQRGRASGLYMGGFLVGGMAGPGVGGLLAQVSLTAPFFFYSAALVAAGVIGILVLRSSPTQEVTAAGAPGPKVQPTRGQRRAADTDDEGTPFSSVLRDIRYQAALLAGLGQGWNSFGVRSALIPLLVVEVLDRDPSWSGVAFTVSAVVQTLMLAPAGRFVDSVGRRPALIGAGLVCAVGMVGVAFASNVWILTIALSVYGIGAAFQGTAPAASVGDAAGGRSGTPVAVFSMVT</sequence>
<gene>
    <name evidence="10" type="ORF">IAA98_08935</name>
</gene>
<feature type="transmembrane region" description="Helical" evidence="8">
    <location>
        <begin position="15"/>
        <end position="37"/>
    </location>
</feature>
<comment type="caution">
    <text evidence="10">The sequence shown here is derived from an EMBL/GenBank/DDBJ whole genome shotgun (WGS) entry which is preliminary data.</text>
</comment>
<name>A0A9D1GY60_9ACTN</name>
<evidence type="ECO:0000256" key="2">
    <source>
        <dbReference type="ARBA" id="ARBA00007520"/>
    </source>
</evidence>
<evidence type="ECO:0000259" key="9">
    <source>
        <dbReference type="PROSITE" id="PS50850"/>
    </source>
</evidence>
<evidence type="ECO:0000256" key="1">
    <source>
        <dbReference type="ARBA" id="ARBA00004651"/>
    </source>
</evidence>
<accession>A0A9D1GY60</accession>
<dbReference type="PRINTS" id="PR01035">
    <property type="entry name" value="TCRTETA"/>
</dbReference>
<organism evidence="10 11">
    <name type="scientific">Candidatus Avipropionibacterium avicola</name>
    <dbReference type="NCBI Taxonomy" id="2840701"/>
    <lineage>
        <taxon>Bacteria</taxon>
        <taxon>Bacillati</taxon>
        <taxon>Actinomycetota</taxon>
        <taxon>Actinomycetes</taxon>
        <taxon>Propionibacteriales</taxon>
        <taxon>Propionibacteriaceae</taxon>
        <taxon>Propionibacteriaceae incertae sedis</taxon>
        <taxon>Candidatus Avipropionibacterium</taxon>
    </lineage>
</organism>
<keyword evidence="6 8" id="KW-0472">Membrane</keyword>
<dbReference type="InterPro" id="IPR036259">
    <property type="entry name" value="MFS_trans_sf"/>
</dbReference>
<comment type="subcellular location">
    <subcellularLocation>
        <location evidence="1">Cell membrane</location>
        <topology evidence="1">Multi-pass membrane protein</topology>
    </subcellularLocation>
</comment>
<proteinExistence type="inferred from homology"/>
<reference evidence="10" key="2">
    <citation type="journal article" date="2021" name="PeerJ">
        <title>Extensive microbial diversity within the chicken gut microbiome revealed by metagenomics and culture.</title>
        <authorList>
            <person name="Gilroy R."/>
            <person name="Ravi A."/>
            <person name="Getino M."/>
            <person name="Pursley I."/>
            <person name="Horton D.L."/>
            <person name="Alikhan N.F."/>
            <person name="Baker D."/>
            <person name="Gharbi K."/>
            <person name="Hall N."/>
            <person name="Watson M."/>
            <person name="Adriaenssens E.M."/>
            <person name="Foster-Nyarko E."/>
            <person name="Jarju S."/>
            <person name="Secka A."/>
            <person name="Antonio M."/>
            <person name="Oren A."/>
            <person name="Chaudhuri R.R."/>
            <person name="La Ragione R."/>
            <person name="Hildebrand F."/>
            <person name="Pallen M.J."/>
        </authorList>
    </citation>
    <scope>NUCLEOTIDE SEQUENCE</scope>
    <source>
        <strain evidence="10">ChiGjej1B1-24693</strain>
    </source>
</reference>
<evidence type="ECO:0000256" key="4">
    <source>
        <dbReference type="ARBA" id="ARBA00022692"/>
    </source>
</evidence>
<keyword evidence="3" id="KW-0813">Transport</keyword>
<comment type="similarity">
    <text evidence="2">Belongs to the major facilitator superfamily. TCR/Tet family.</text>
</comment>